<comment type="caution">
    <text evidence="3">The sequence shown here is derived from an EMBL/GenBank/DDBJ whole genome shotgun (WGS) entry which is preliminary data.</text>
</comment>
<name>A0A242N0G2_CABSO</name>
<keyword evidence="2" id="KW-0812">Transmembrane</keyword>
<reference evidence="3 4" key="1">
    <citation type="submission" date="2017-03" db="EMBL/GenBank/DDBJ databases">
        <title>Genome analysis of strain PAMC 26577.</title>
        <authorList>
            <person name="Oh H.-M."/>
            <person name="Yang J.-A."/>
        </authorList>
    </citation>
    <scope>NUCLEOTIDE SEQUENCE [LARGE SCALE GENOMIC DNA]</scope>
    <source>
        <strain evidence="3 4">PAMC 26577</strain>
    </source>
</reference>
<feature type="transmembrane region" description="Helical" evidence="2">
    <location>
        <begin position="90"/>
        <end position="109"/>
    </location>
</feature>
<evidence type="ECO:0000256" key="2">
    <source>
        <dbReference type="SAM" id="Phobius"/>
    </source>
</evidence>
<dbReference type="EMBL" id="NBTZ01000033">
    <property type="protein sequence ID" value="OTP77052.1"/>
    <property type="molecule type" value="Genomic_DNA"/>
</dbReference>
<accession>A0A242N0G2</accession>
<evidence type="ECO:0000256" key="1">
    <source>
        <dbReference type="SAM" id="MobiDB-lite"/>
    </source>
</evidence>
<gene>
    <name evidence="3" type="ORF">PAMC26577_08800</name>
</gene>
<dbReference type="AlphaFoldDB" id="A0A242N0G2"/>
<dbReference type="Proteomes" id="UP000195221">
    <property type="component" value="Unassembled WGS sequence"/>
</dbReference>
<dbReference type="RefSeq" id="WP_062172526.1">
    <property type="nucleotide sequence ID" value="NZ_MSRG01000063.1"/>
</dbReference>
<evidence type="ECO:0000313" key="4">
    <source>
        <dbReference type="Proteomes" id="UP000195221"/>
    </source>
</evidence>
<evidence type="ECO:0000313" key="3">
    <source>
        <dbReference type="EMBL" id="OTP77052.1"/>
    </source>
</evidence>
<proteinExistence type="predicted"/>
<sequence>MSLLSFRAPVLYAACHHCGNALTHGEPECPHCGTNQSRALRTVGAPNSVDYGNNVVLMPGRMLVPYPSVPDELDTAMNIARERKRVLKRVAFYLASAGMLAMALGLAYAPALRSPVVQRLAALPEPATRKAVVAPIVPVAPEDNADVAAAASATVLAAASAPAVQAVTPAPQAVVSTVAQATVAPPQVAPAIVPSKPASQPVAPVVVKQAAVDKPATVTQPTVIAPKPVAPPVVAIASPEPTLDTSPSVSAMAISALAVAEAQAHAFNDTVSDTYSKLLALAETTIHPAPAPVSVPEETTLASKPETVVAPSPAALQSKSAAVAKAVVPAPVVTANTTTITPTVSQAPAKTPAVIAAAAPVRPAPPVPNPTATADVPIASHAPEPSALTENGLPRMSTAPISPAMTAERPPAGSPGETLYIARLALLTNDLSAARKNLAEVPSSMANDVEAKRIREELTQRESARDTAMQHARACDAASSWRCARRYAKEATTIDASYPDSRVLLKRVNFKAAQAKKAADAAAALQAAENAAHPPVHTAPIREAVAVSAAPRVVTPSAALQNTYIAPSSQSSGNSAPHLFASPPVRATHESHVIHDARETRPIVETREPIVVAAPAKSPEPAEPESRVFGGGVPIRPPGRGDAH</sequence>
<feature type="region of interest" description="Disordered" evidence="1">
    <location>
        <begin position="365"/>
        <end position="394"/>
    </location>
</feature>
<keyword evidence="2" id="KW-1133">Transmembrane helix</keyword>
<organism evidence="3 4">
    <name type="scientific">Caballeronia sordidicola</name>
    <name type="common">Burkholderia sordidicola</name>
    <dbReference type="NCBI Taxonomy" id="196367"/>
    <lineage>
        <taxon>Bacteria</taxon>
        <taxon>Pseudomonadati</taxon>
        <taxon>Pseudomonadota</taxon>
        <taxon>Betaproteobacteria</taxon>
        <taxon>Burkholderiales</taxon>
        <taxon>Burkholderiaceae</taxon>
        <taxon>Caballeronia</taxon>
    </lineage>
</organism>
<feature type="region of interest" description="Disordered" evidence="1">
    <location>
        <begin position="613"/>
        <end position="644"/>
    </location>
</feature>
<keyword evidence="2" id="KW-0472">Membrane</keyword>
<protein>
    <submittedName>
        <fullName evidence="3">Alginate regulatory protein AlgP</fullName>
    </submittedName>
</protein>